<feature type="region of interest" description="Disordered" evidence="2">
    <location>
        <begin position="312"/>
        <end position="382"/>
    </location>
</feature>
<feature type="compositionally biased region" description="Acidic residues" evidence="2">
    <location>
        <begin position="326"/>
        <end position="350"/>
    </location>
</feature>
<dbReference type="AlphaFoldDB" id="A0A388JMH1"/>
<feature type="compositionally biased region" description="Low complexity" evidence="2">
    <location>
        <begin position="773"/>
        <end position="782"/>
    </location>
</feature>
<dbReference type="Gramene" id="GBG58912">
    <property type="protein sequence ID" value="GBG58912"/>
    <property type="gene ID" value="CBR_g24263"/>
</dbReference>
<feature type="compositionally biased region" description="Low complexity" evidence="2">
    <location>
        <begin position="510"/>
        <end position="523"/>
    </location>
</feature>
<feature type="compositionally biased region" description="Basic residues" evidence="2">
    <location>
        <begin position="357"/>
        <end position="372"/>
    </location>
</feature>
<dbReference type="Gene3D" id="1.10.10.60">
    <property type="entry name" value="Homeodomain-like"/>
    <property type="match status" value="1"/>
</dbReference>
<keyword evidence="3" id="KW-0812">Transmembrane</keyword>
<keyword evidence="3" id="KW-0472">Membrane</keyword>
<organism evidence="5 6">
    <name type="scientific">Chara braunii</name>
    <name type="common">Braun's stonewort</name>
    <dbReference type="NCBI Taxonomy" id="69332"/>
    <lineage>
        <taxon>Eukaryota</taxon>
        <taxon>Viridiplantae</taxon>
        <taxon>Streptophyta</taxon>
        <taxon>Charophyceae</taxon>
        <taxon>Charales</taxon>
        <taxon>Characeae</taxon>
        <taxon>Chara</taxon>
    </lineage>
</organism>
<feature type="transmembrane region" description="Helical" evidence="3">
    <location>
        <begin position="74"/>
        <end position="93"/>
    </location>
</feature>
<feature type="region of interest" description="Disordered" evidence="2">
    <location>
        <begin position="770"/>
        <end position="791"/>
    </location>
</feature>
<protein>
    <recommendedName>
        <fullName evidence="4">Myb-like domain-containing protein</fullName>
    </recommendedName>
</protein>
<keyword evidence="6" id="KW-1185">Reference proteome</keyword>
<dbReference type="InterPro" id="IPR044822">
    <property type="entry name" value="Myb_DNA-bind_4"/>
</dbReference>
<keyword evidence="3" id="KW-1133">Transmembrane helix</keyword>
<reference evidence="5 6" key="1">
    <citation type="journal article" date="2018" name="Cell">
        <title>The Chara Genome: Secondary Complexity and Implications for Plant Terrestrialization.</title>
        <authorList>
            <person name="Nishiyama T."/>
            <person name="Sakayama H."/>
            <person name="Vries J.D."/>
            <person name="Buschmann H."/>
            <person name="Saint-Marcoux D."/>
            <person name="Ullrich K.K."/>
            <person name="Haas F.B."/>
            <person name="Vanderstraeten L."/>
            <person name="Becker D."/>
            <person name="Lang D."/>
            <person name="Vosolsobe S."/>
            <person name="Rombauts S."/>
            <person name="Wilhelmsson P.K.I."/>
            <person name="Janitza P."/>
            <person name="Kern R."/>
            <person name="Heyl A."/>
            <person name="Rumpler F."/>
            <person name="Villalobos L.I.A.C."/>
            <person name="Clay J.M."/>
            <person name="Skokan R."/>
            <person name="Toyoda A."/>
            <person name="Suzuki Y."/>
            <person name="Kagoshima H."/>
            <person name="Schijlen E."/>
            <person name="Tajeshwar N."/>
            <person name="Catarino B."/>
            <person name="Hetherington A.J."/>
            <person name="Saltykova A."/>
            <person name="Bonnot C."/>
            <person name="Breuninger H."/>
            <person name="Symeonidi A."/>
            <person name="Radhakrishnan G.V."/>
            <person name="Van Nieuwerburgh F."/>
            <person name="Deforce D."/>
            <person name="Chang C."/>
            <person name="Karol K.G."/>
            <person name="Hedrich R."/>
            <person name="Ulvskov P."/>
            <person name="Glockner G."/>
            <person name="Delwiche C.F."/>
            <person name="Petrasek J."/>
            <person name="Van de Peer Y."/>
            <person name="Friml J."/>
            <person name="Beilby M."/>
            <person name="Dolan L."/>
            <person name="Kohara Y."/>
            <person name="Sugano S."/>
            <person name="Fujiyama A."/>
            <person name="Delaux P.-M."/>
            <person name="Quint M."/>
            <person name="TheiBen G."/>
            <person name="Hagemann M."/>
            <person name="Harholt J."/>
            <person name="Dunand C."/>
            <person name="Zachgo S."/>
            <person name="Langdale J."/>
            <person name="Maumus F."/>
            <person name="Straeten D.V.D."/>
            <person name="Gould S.B."/>
            <person name="Rensing S.A."/>
        </authorList>
    </citation>
    <scope>NUCLEOTIDE SEQUENCE [LARGE SCALE GENOMIC DNA]</scope>
    <source>
        <strain evidence="5 6">S276</strain>
    </source>
</reference>
<name>A0A388JMH1_CHABU</name>
<dbReference type="InterPro" id="IPR001005">
    <property type="entry name" value="SANT/Myb"/>
</dbReference>
<feature type="region of interest" description="Disordered" evidence="2">
    <location>
        <begin position="805"/>
        <end position="829"/>
    </location>
</feature>
<evidence type="ECO:0000313" key="6">
    <source>
        <dbReference type="Proteomes" id="UP000265515"/>
    </source>
</evidence>
<feature type="domain" description="Myb-like" evidence="4">
    <location>
        <begin position="378"/>
        <end position="449"/>
    </location>
</feature>
<feature type="region of interest" description="Disordered" evidence="2">
    <location>
        <begin position="505"/>
        <end position="565"/>
    </location>
</feature>
<feature type="coiled-coil region" evidence="1">
    <location>
        <begin position="877"/>
        <end position="904"/>
    </location>
</feature>
<dbReference type="EMBL" id="BFEA01000002">
    <property type="protein sequence ID" value="GBG58912.1"/>
    <property type="molecule type" value="Genomic_DNA"/>
</dbReference>
<accession>A0A388JMH1</accession>
<dbReference type="Pfam" id="PF13837">
    <property type="entry name" value="Myb_DNA-bind_4"/>
    <property type="match status" value="1"/>
</dbReference>
<evidence type="ECO:0000256" key="2">
    <source>
        <dbReference type="SAM" id="MobiDB-lite"/>
    </source>
</evidence>
<gene>
    <name evidence="5" type="ORF">CBR_g24263</name>
</gene>
<keyword evidence="1" id="KW-0175">Coiled coil</keyword>
<dbReference type="Proteomes" id="UP000265515">
    <property type="component" value="Unassembled WGS sequence"/>
</dbReference>
<evidence type="ECO:0000256" key="1">
    <source>
        <dbReference type="SAM" id="Coils"/>
    </source>
</evidence>
<proteinExistence type="predicted"/>
<sequence>MRRCCVSLHDRCCAEEQTGRLQRPDAVLCVLRHGSSESRGQHKVHDHGGCVHCPLPCCRVLTTHVHMADLLRKTALLALLLFALLTVLVVQLWQLGRRAAVQHQPKSSKKKVRFVGAEKSMGDYRSGAGREHGMEGAGFTNGTDVREHRFDPALYSHLPSWQQPLPDDNHWEPPSSTLPLGWGLTLTSYDTVGIPHRRASSLGPMSALLGKVREGGGHPLDLHLSPSCSMHVSRTLIVDHSSDGRRPMRVATDVPTKGLSSASVNPQQEVAMKNIGAAAADSVQRGVTGGTTAAESLPVIERIIARVSNMRATGQGEQGGVGNAGCEEEGEVDDDDEDDSDTDEEEEDGVQEVTARGGKKKGSNGHGKGKAKKGGEGGGGNRRGLWDLNESLVLVQCKRDQEDYLANVGSNFARLKTEEWKWTDISNRMRQQGVMRDWDSCMKRWENVIGHYKKVLEREKESGVQSFFTLTAKQSKQLGYKFTMDQMVYDAIDGMQQGNQAIHLPNLADSGIPQPQQSQQGEQSHVHGPPATGETSASENGEGEGGDGCGTRSSGSAPHGKRKNARQLAFDSVTDVMKTHSTVVADSVDRASKRPCEVIKRQCDIMEREAMMQERQCEVLDAGQRMLCDALLKIASAFVFRESMDVVVALRGRIAGRTVAFYEMRHHRDKDCGRAFDFVHTVTRYEVRHFEVDDNERACLRLTVGYGFARGLLTHVVAFATKVGDAIPDRWDFGVDVLADLVDLLVSNVAMEFNDRLDKAAANCWAAGNTRPQQQQFQQQTSQKHDDDETSEMKAYFRKKIHKQKLEEEKREKEEEERRRRQNEERKEADRLRELEAREARLEAKLLRLISQHTKTVSIPAPHIEKKKSPRTKARMLREIRSYLDESKNESDEVKEEAGRLVDAIEKRKGKHKINGGEAWLSNMKMRASKFTPIDIDDLPDELWTPPTRKRDGRNDAREENILEFALDLHQKWSAIKAPELKKICNKESIKWTKKETAITELVRCRTKLVYGEGGTGNQGATSLSGK</sequence>
<evidence type="ECO:0000259" key="4">
    <source>
        <dbReference type="PROSITE" id="PS50090"/>
    </source>
</evidence>
<evidence type="ECO:0000313" key="5">
    <source>
        <dbReference type="EMBL" id="GBG58912.1"/>
    </source>
</evidence>
<dbReference type="PANTHER" id="PTHR33492:SF11">
    <property type="entry name" value="OS04G0670900 PROTEIN"/>
    <property type="match status" value="1"/>
</dbReference>
<comment type="caution">
    <text evidence="5">The sequence shown here is derived from an EMBL/GenBank/DDBJ whole genome shotgun (WGS) entry which is preliminary data.</text>
</comment>
<dbReference type="PANTHER" id="PTHR33492">
    <property type="entry name" value="OSJNBA0043A12.37 PROTEIN-RELATED"/>
    <property type="match status" value="1"/>
</dbReference>
<dbReference type="PROSITE" id="PS50090">
    <property type="entry name" value="MYB_LIKE"/>
    <property type="match status" value="1"/>
</dbReference>
<evidence type="ECO:0000256" key="3">
    <source>
        <dbReference type="SAM" id="Phobius"/>
    </source>
</evidence>